<dbReference type="PROSITE" id="PS51186">
    <property type="entry name" value="GNAT"/>
    <property type="match status" value="1"/>
</dbReference>
<evidence type="ECO:0000256" key="2">
    <source>
        <dbReference type="ARBA" id="ARBA00022649"/>
    </source>
</evidence>
<proteinExistence type="predicted"/>
<keyword evidence="4" id="KW-0012">Acyltransferase</keyword>
<evidence type="ECO:0000313" key="7">
    <source>
        <dbReference type="EMBL" id="SDR98372.1"/>
    </source>
</evidence>
<dbReference type="PANTHER" id="PTHR36449:SF1">
    <property type="entry name" value="ACETYLTRANSFERASE"/>
    <property type="match status" value="1"/>
</dbReference>
<dbReference type="OrthoDB" id="9799147at2"/>
<evidence type="ECO:0000256" key="1">
    <source>
        <dbReference type="ARBA" id="ARBA00022491"/>
    </source>
</evidence>
<evidence type="ECO:0000256" key="4">
    <source>
        <dbReference type="ARBA" id="ARBA00023315"/>
    </source>
</evidence>
<reference evidence="8" key="1">
    <citation type="submission" date="2016-10" db="EMBL/GenBank/DDBJ databases">
        <authorList>
            <person name="Varghese N."/>
            <person name="Submissions S."/>
        </authorList>
    </citation>
    <scope>NUCLEOTIDE SEQUENCE [LARGE SCALE GENOMIC DNA]</scope>
    <source>
        <strain evidence="8">DSM 22965</strain>
    </source>
</reference>
<accession>A0A1H1NHE8</accession>
<dbReference type="Pfam" id="PF13508">
    <property type="entry name" value="Acetyltransf_7"/>
    <property type="match status" value="1"/>
</dbReference>
<dbReference type="AlphaFoldDB" id="A0A1H1NHE8"/>
<organism evidence="7 8">
    <name type="scientific">Agrococcus carbonis</name>
    <dbReference type="NCBI Taxonomy" id="684552"/>
    <lineage>
        <taxon>Bacteria</taxon>
        <taxon>Bacillati</taxon>
        <taxon>Actinomycetota</taxon>
        <taxon>Actinomycetes</taxon>
        <taxon>Micrococcales</taxon>
        <taxon>Microbacteriaceae</taxon>
        <taxon>Agrococcus</taxon>
    </lineage>
</organism>
<dbReference type="STRING" id="684552.SAMN04489719_1268"/>
<dbReference type="RefSeq" id="WP_157674224.1">
    <property type="nucleotide sequence ID" value="NZ_LT629734.1"/>
</dbReference>
<keyword evidence="3 7" id="KW-0808">Transferase</keyword>
<dbReference type="Proteomes" id="UP000199649">
    <property type="component" value="Chromosome I"/>
</dbReference>
<dbReference type="SUPFAM" id="SSF55729">
    <property type="entry name" value="Acyl-CoA N-acyltransferases (Nat)"/>
    <property type="match status" value="1"/>
</dbReference>
<feature type="domain" description="N-acetyltransferase" evidence="6">
    <location>
        <begin position="1"/>
        <end position="157"/>
    </location>
</feature>
<gene>
    <name evidence="7" type="ORF">SAMN04489719_1268</name>
</gene>
<protein>
    <submittedName>
        <fullName evidence="7">Acetyltransferase (GNAT) domain-containing protein</fullName>
    </submittedName>
</protein>
<keyword evidence="1" id="KW-0678">Repressor</keyword>
<name>A0A1H1NHE8_9MICO</name>
<evidence type="ECO:0000259" key="6">
    <source>
        <dbReference type="PROSITE" id="PS51186"/>
    </source>
</evidence>
<dbReference type="EMBL" id="LT629734">
    <property type="protein sequence ID" value="SDR98372.1"/>
    <property type="molecule type" value="Genomic_DNA"/>
</dbReference>
<keyword evidence="8" id="KW-1185">Reference proteome</keyword>
<evidence type="ECO:0000313" key="8">
    <source>
        <dbReference type="Proteomes" id="UP000199649"/>
    </source>
</evidence>
<comment type="catalytic activity">
    <reaction evidence="5">
        <text>glycyl-tRNA(Gly) + acetyl-CoA = N-acetylglycyl-tRNA(Gly) + CoA + H(+)</text>
        <dbReference type="Rhea" id="RHEA:81867"/>
        <dbReference type="Rhea" id="RHEA-COMP:9683"/>
        <dbReference type="Rhea" id="RHEA-COMP:19766"/>
        <dbReference type="ChEBI" id="CHEBI:15378"/>
        <dbReference type="ChEBI" id="CHEBI:57287"/>
        <dbReference type="ChEBI" id="CHEBI:57288"/>
        <dbReference type="ChEBI" id="CHEBI:78522"/>
        <dbReference type="ChEBI" id="CHEBI:232036"/>
    </reaction>
</comment>
<evidence type="ECO:0000256" key="3">
    <source>
        <dbReference type="ARBA" id="ARBA00022679"/>
    </source>
</evidence>
<dbReference type="CDD" id="cd04301">
    <property type="entry name" value="NAT_SF"/>
    <property type="match status" value="1"/>
</dbReference>
<evidence type="ECO:0000256" key="5">
    <source>
        <dbReference type="ARBA" id="ARBA00049880"/>
    </source>
</evidence>
<dbReference type="PANTHER" id="PTHR36449">
    <property type="entry name" value="ACETYLTRANSFERASE-RELATED"/>
    <property type="match status" value="1"/>
</dbReference>
<dbReference type="InterPro" id="IPR000182">
    <property type="entry name" value="GNAT_dom"/>
</dbReference>
<dbReference type="InterPro" id="IPR016181">
    <property type="entry name" value="Acyl_CoA_acyltransferase"/>
</dbReference>
<keyword evidence="2" id="KW-1277">Toxin-antitoxin system</keyword>
<dbReference type="Gene3D" id="3.40.630.30">
    <property type="match status" value="1"/>
</dbReference>
<sequence>MSYSQPAPLTAEHDLDRFECGNTSIDAWLRGQALRNEVKGFSRTFVTLDGAGDVAGFYTLSSFAVERRLAGKDGKGGPPPIPAILLGKLAVHRDHRGRGLGYSLLQHAVIQAVRAGEIAAARVMLVHAADETAASFYRKFGFRPVNDGALSLIAAIDDLRESIIQAQRNG</sequence>
<dbReference type="GO" id="GO:0016747">
    <property type="term" value="F:acyltransferase activity, transferring groups other than amino-acyl groups"/>
    <property type="evidence" value="ECO:0007669"/>
    <property type="project" value="InterPro"/>
</dbReference>